<dbReference type="AlphaFoldDB" id="A0A073JP41"/>
<protein>
    <submittedName>
        <fullName evidence="1">Uncharacterized protein</fullName>
    </submittedName>
</protein>
<comment type="caution">
    <text evidence="1">The sequence shown here is derived from an EMBL/GenBank/DDBJ whole genome shotgun (WGS) entry which is preliminary data.</text>
</comment>
<gene>
    <name evidence="1" type="ORF">LR3_04620</name>
</gene>
<name>A0A073JP41_LIMRT</name>
<dbReference type="Proteomes" id="UP000027731">
    <property type="component" value="Unassembled WGS sequence"/>
</dbReference>
<accession>A0A073JP41</accession>
<dbReference type="EMBL" id="JOSX01000019">
    <property type="protein sequence ID" value="KEK14930.1"/>
    <property type="molecule type" value="Genomic_DNA"/>
</dbReference>
<sequence>MSENFMSQCCFRQGKTPICAIYSFLNGLFYGRKIIFSCKLNKVVTELWKYALESKSSNITTELDSHNTSSLVGEFFNTESLIFFLKNVLNESKLEEFHSLLNSTGIDSNNIKIRCIDEVAEFDRELTKSFENVFYIVPINADNTCKNNMHWICIRKNRILNSGNFNYLRYATEWHNNGERHNTLIFFSRAEVVTMFEGIHTREKSLQFDFHNWAEEERCKLKKEYPSEYQKRVEKVSEVSPCDYYFKYSDFNVIRVEVDKN</sequence>
<proteinExistence type="predicted"/>
<organism evidence="1 2">
    <name type="scientific">Limosilactobacillus reuteri</name>
    <name type="common">Lactobacillus reuteri</name>
    <dbReference type="NCBI Taxonomy" id="1598"/>
    <lineage>
        <taxon>Bacteria</taxon>
        <taxon>Bacillati</taxon>
        <taxon>Bacillota</taxon>
        <taxon>Bacilli</taxon>
        <taxon>Lactobacillales</taxon>
        <taxon>Lactobacillaceae</taxon>
        <taxon>Limosilactobacillus</taxon>
    </lineage>
</organism>
<evidence type="ECO:0000313" key="1">
    <source>
        <dbReference type="EMBL" id="KEK14930.1"/>
    </source>
</evidence>
<dbReference type="PATRIC" id="fig|1598.90.peg.1161"/>
<reference evidence="1 2" key="1">
    <citation type="submission" date="2014-06" db="EMBL/GenBank/DDBJ databases">
        <title>Genetic determinant of reutericyclin biosynthesis of Lactobacillus reuteri.</title>
        <authorList>
            <person name="Lin X."/>
            <person name="Duar R."/>
            <person name="Walter J."/>
            <person name="Gaenzle M."/>
        </authorList>
    </citation>
    <scope>NUCLEOTIDE SEQUENCE [LARGE SCALE GENOMIC DNA]</scope>
    <source>
        <strain evidence="1 2">LTH2584</strain>
    </source>
</reference>
<evidence type="ECO:0000313" key="2">
    <source>
        <dbReference type="Proteomes" id="UP000027731"/>
    </source>
</evidence>